<dbReference type="Pfam" id="PF14314">
    <property type="entry name" value="Methyltrans_Mon_2nd"/>
    <property type="match status" value="1"/>
</dbReference>
<dbReference type="InterPro" id="IPR039736">
    <property type="entry name" value="L_poly_C"/>
</dbReference>
<comment type="catalytic activity">
    <reaction evidence="19">
        <text>a 5'-end triphospho-adenylyl-adenylyl-cytidylyl-adenosine in mRNA + GDP + H(+) = a 5'-end (5'-triphosphoguanosine)-adenylyl-adenylyl-cytidylyl-adenosine in mRNA + diphosphate</text>
        <dbReference type="Rhea" id="RHEA:65436"/>
        <dbReference type="Rhea" id="RHEA-COMP:16797"/>
        <dbReference type="Rhea" id="RHEA-COMP:16799"/>
        <dbReference type="ChEBI" id="CHEBI:15378"/>
        <dbReference type="ChEBI" id="CHEBI:33019"/>
        <dbReference type="ChEBI" id="CHEBI:58189"/>
        <dbReference type="ChEBI" id="CHEBI:156484"/>
        <dbReference type="ChEBI" id="CHEBI:156503"/>
        <dbReference type="EC" id="2.7.7.88"/>
    </reaction>
</comment>
<dbReference type="GO" id="GO:0016787">
    <property type="term" value="F:hydrolase activity"/>
    <property type="evidence" value="ECO:0007669"/>
    <property type="project" value="UniProtKB-KW"/>
</dbReference>
<dbReference type="GO" id="GO:0003968">
    <property type="term" value="F:RNA-directed RNA polymerase activity"/>
    <property type="evidence" value="ECO:0007669"/>
    <property type="project" value="UniProtKB-KW"/>
</dbReference>
<dbReference type="InterPro" id="IPR025786">
    <property type="entry name" value="Mononega_L_MeTrfase"/>
</dbReference>
<evidence type="ECO:0000256" key="11">
    <source>
        <dbReference type="ARBA" id="ARBA00022741"/>
    </source>
</evidence>
<evidence type="ECO:0000256" key="23">
    <source>
        <dbReference type="ARBA" id="ARBA00031012"/>
    </source>
</evidence>
<dbReference type="EC" id="2.7.7.88" evidence="4"/>
<evidence type="ECO:0000256" key="16">
    <source>
        <dbReference type="ARBA" id="ARBA00023042"/>
    </source>
</evidence>
<dbReference type="InterPro" id="IPR048398">
    <property type="entry name" value="Methyltrans_Mon_C"/>
</dbReference>
<reference evidence="29 30" key="1">
    <citation type="journal article" date="2015" name="PLoS Pathog.">
        <title>Evolution of genome size and complexity in the rhabdoviridae.</title>
        <authorList>
            <person name="Walker P.J."/>
            <person name="Firth C."/>
            <person name="Widen S.G."/>
            <person name="Blasdell K.R."/>
            <person name="Guzman H."/>
            <person name="Wood T.G."/>
            <person name="Paradkar P.N."/>
            <person name="Holmes E.C."/>
            <person name="Tesh R.B."/>
            <person name="Vasilakis N."/>
        </authorList>
    </citation>
    <scope>NUCLEOTIDE SEQUENCE [LARGE SCALE GENOMIC DNA]</scope>
    <source>
        <strain evidence="29 30">296-1972</strain>
    </source>
</reference>
<evidence type="ECO:0000256" key="26">
    <source>
        <dbReference type="ARBA" id="ARBA00048548"/>
    </source>
</evidence>
<evidence type="ECO:0000313" key="29">
    <source>
        <dbReference type="EMBL" id="AJR28396.1"/>
    </source>
</evidence>
<keyword evidence="12" id="KW-0378">Hydrolase</keyword>
<feature type="domain" description="Mononegavirus-type SAM-dependent 2'-O-MTase" evidence="28">
    <location>
        <begin position="1650"/>
        <end position="1848"/>
    </location>
</feature>
<evidence type="ECO:0000256" key="1">
    <source>
        <dbReference type="ARBA" id="ARBA00004192"/>
    </source>
</evidence>
<evidence type="ECO:0000256" key="5">
    <source>
        <dbReference type="ARBA" id="ARBA00022484"/>
    </source>
</evidence>
<evidence type="ECO:0000256" key="4">
    <source>
        <dbReference type="ARBA" id="ARBA00012582"/>
    </source>
</evidence>
<evidence type="ECO:0000256" key="24">
    <source>
        <dbReference type="ARBA" id="ARBA00047332"/>
    </source>
</evidence>
<evidence type="ECO:0000256" key="13">
    <source>
        <dbReference type="ARBA" id="ARBA00022840"/>
    </source>
</evidence>
<evidence type="ECO:0000256" key="15">
    <source>
        <dbReference type="ARBA" id="ARBA00022953"/>
    </source>
</evidence>
<evidence type="ECO:0000256" key="20">
    <source>
        <dbReference type="ARBA" id="ARBA00024499"/>
    </source>
</evidence>
<sequence>MDLMEDWNEFGGQDGIDNLMEEDDLDLINDNRFHFQHLNQNDYSLNSPLISDDLDGYIRHRRGQSYPRVFRQSDWWMRDILFDHLKTNFENIRETSDLHYWWASISLQRDIDTSRCEKFLDVLRKEALETAPVLHAFYRGWIRAELIDPLNNVYISDRNCLKWGELFLMMHDLILILNANSPQEIDELRKILNFQSLKHEGRYIAHKIKTHLGICYIVGKILYFQRSETIIDRLFALMMKDTWIARFNTLVGLFLRTEECFERDDIEYLHKLYDLGDVVLKSLGNEGYNCIKLVEPICNWKFCEFAKTFRPLIPEFPNFTRHINRAIEEQGAYYQCNLAFCEFIRDVPNLKVLAVVYGSFRHWGHPFINYLDGLRALHEQVTLPKNIDENYANRLGSDLAYLVLRKKFSEDKKWYVDKTKLPQDHPLKRYIEENIWPTPKVIEDFGDRWNHLPLLKCFDVPDVIDPSLLYSDKSHSKNKHEVLDFVSSRPGEMIPTEKVLKTLLKKKSTNWPEFLRGVDEFGLSDDSLIIGLKGKEREIKIKGRFFSLMSWELREYFVVTEYLIKEHYVPLFNGLTMADDMTTVIAKLMDRTQGQGGDGYEQICIANHIDYEKWNNHQRKIATGPVFKVMGAFLGYPNLIFRTHEFFEQSLIYYNGRPDLMQVRNGTLENNSEHMVCWQGQQGGLEGLRQKGWTVVGLLMIRREARIRNTKVKILAQGDNQVICNQYRLRHSTDEVELRQNLQDIWHNNNAIMNAIQIGTQRLGLIINEDETMQSADYLNYGKIPVFRGRIINLFTKRLSRIMCVTNDQLLSFGNIMSTVGTNCLTISHFDTSPKDGIIYLNYFGNMTRLMIERHNPVLGSAIKTTIPEVVGNLNYKRRTLFLDPSLGGACGISLARFLTRAFPDPVTEGLSFWKCVYNGSYDPELRQFAIDCGHPKVKPASSSKDMAKLLEKPNSLNIPKNMSLINLLKTEIKRSLQQSVDRIENEVIRDAIDYLNENEEVLMDFLWSIEPLFPKFLSEFRSATFLGVTDGLVGLFQNSRTIRTSFSRKLYRDINQLTWECEIGTFRSLVGQTRNFLEIWSCSASHADNLRLISWGRRVIGTTVPHPLEMFGPLELLKGPCKKCSGGIPDFITCLAPLGLTDYLNRKGPYVAYLGSRTSESTSILQPWDRESKVSLIKRAVKLRNAIHWFVEKESNLGHAILSVLQGLTGEVWSQSHESFKRTGSALHRFTCSRMSSGGYAACNPTKLSWVIISTDTFEIVGSKNYDFMFQPSILYGQISLTEIGKGISREMTGHLHLECRSCLREIEEPVLDSRIQFDHPDVSGVLKKWKPDKTAWSVNKPRFPLQEIPISGVSAEEISYQAGRVGGFIIGNEILGDQLYLEETSLFPLSIQGKVIGQEYLYGLLDGLFRSSGINAIHRRNIVHPKVLQSTLMGSVIHCIEGITENKSFLALCRKGSILHELVHSPHKVPPTFPISDIDMGSLIRTWLKKRAFDMDRSWKIIKKFPRVLLFSDVVGSEVMGPLLLSSLIMRELAEGLQSDSGRMKKGWNNRIRDLREMSTAIRSGVADFKVPDYLLRGGVTCGEEMRHACKYMRTFHHQDTPHLIWGREVVGDVVIKELDLVEHLDQISLKQLPKFPKIQSPLISGLRFGQIATGAHYKLQAIIKRVGINYSDFLCGGDGSGGMSACLSRINPTARYIYNSLIEYRGSSLRGSSPGVPPAIQNCTYDPERCVNKDNAWMEPSDLSCLNTWTNFRRLKEKHRLKIDLMVFDMEIRSKDTQAKIEQLLEEEGINMLEPGGTVIYKVYGSDLSCHPNNNIIARLGKYFLSTSVVTTSYSSSFTSELYAVFRKRLEKATKNKYIRFESLCDALTICWALSDHKSELERARKISYIEAIQGIPKELIQPVKVQLETLLSIMGVESGLSYSLSMRIESSQNPGDVISCIVVGVNSVINVTAEHKDEWIIPSDGEIKGALACLAGVGYWVCWRNLDVRLYKYLDSLIKIAPIVSIKKLVNHTTGRKSIGWKLGGPGNVFKKVSLSDSLASIGSWIRVLGQKTLGPWDQNINYNVVKEFNKGLTNQKVEEYTGIADVLLGRSRSAGNVVENLKQEEIKEESSWQS</sequence>
<keyword evidence="16" id="KW-0506">mRNA capping</keyword>
<keyword evidence="30" id="KW-1185">Reference proteome</keyword>
<evidence type="ECO:0000259" key="27">
    <source>
        <dbReference type="PROSITE" id="PS50526"/>
    </source>
</evidence>
<evidence type="ECO:0000259" key="28">
    <source>
        <dbReference type="PROSITE" id="PS51590"/>
    </source>
</evidence>
<evidence type="ECO:0000256" key="25">
    <source>
        <dbReference type="ARBA" id="ARBA00047370"/>
    </source>
</evidence>
<name>A0A0D3R1A6_9RHAB</name>
<dbReference type="GO" id="GO:0004482">
    <property type="term" value="F:mRNA 5'-cap (guanine-N7-)-methyltransferase activity"/>
    <property type="evidence" value="ECO:0007669"/>
    <property type="project" value="InterPro"/>
</dbReference>
<dbReference type="PROSITE" id="PS50526">
    <property type="entry name" value="RDRP_SSRNA_NEG_NONSEG"/>
    <property type="match status" value="1"/>
</dbReference>
<evidence type="ECO:0000256" key="17">
    <source>
        <dbReference type="ARBA" id="ARBA00023200"/>
    </source>
</evidence>
<evidence type="ECO:0000313" key="30">
    <source>
        <dbReference type="Proteomes" id="UP000203039"/>
    </source>
</evidence>
<dbReference type="GO" id="GO:0030430">
    <property type="term" value="C:host cell cytoplasm"/>
    <property type="evidence" value="ECO:0007669"/>
    <property type="project" value="UniProtKB-SubCell"/>
</dbReference>
<dbReference type="Pfam" id="PF21081">
    <property type="entry name" value="Methyltrans_Mon_3rd"/>
    <property type="match status" value="1"/>
</dbReference>
<keyword evidence="10" id="KW-0548">Nucleotidyltransferase</keyword>
<evidence type="ECO:0000256" key="19">
    <source>
        <dbReference type="ARBA" id="ARBA00024494"/>
    </source>
</evidence>
<comment type="catalytic activity">
    <reaction evidence="20">
        <text>a 5'-end (5'-triphosphoguanosine)-(2'-O-methyladenylyl)-adenylyl-cytidylyl-adenosine in mRNA + S-adenosyl-L-methionine = a 5'-end (N(7)-methyl 5'-triphosphoguanosine)-(2'-O-methyladenylyl)-adenylyl-cytidylyl-adenosine in mRNA + S-adenosyl-L-homocysteine</text>
        <dbReference type="Rhea" id="RHEA:65440"/>
        <dbReference type="Rhea" id="RHEA-COMP:16798"/>
        <dbReference type="Rhea" id="RHEA-COMP:16801"/>
        <dbReference type="ChEBI" id="CHEBI:57856"/>
        <dbReference type="ChEBI" id="CHEBI:59789"/>
        <dbReference type="ChEBI" id="CHEBI:156482"/>
        <dbReference type="ChEBI" id="CHEBI:156483"/>
    </reaction>
</comment>
<organism evidence="29 30">
    <name type="scientific">Oita virus</name>
    <dbReference type="NCBI Taxonomy" id="1272953"/>
    <lineage>
        <taxon>Viruses</taxon>
        <taxon>Riboviria</taxon>
        <taxon>Orthornavirae</taxon>
        <taxon>Negarnaviricota</taxon>
        <taxon>Haploviricotina</taxon>
        <taxon>Monjiviricetes</taxon>
        <taxon>Mononegavirales</taxon>
        <taxon>Rhabdoviridae</taxon>
        <taxon>Alpharhabdovirinae</taxon>
        <taxon>Ledantevirus</taxon>
        <taxon>Ledantevirus oita</taxon>
    </lineage>
</organism>
<keyword evidence="8" id="KW-0808">Transferase</keyword>
<keyword evidence="11" id="KW-0547">Nucleotide-binding</keyword>
<dbReference type="NCBIfam" id="TIGR04198">
    <property type="entry name" value="paramyx_RNAcap"/>
    <property type="match status" value="1"/>
</dbReference>
<feature type="domain" description="RdRp catalytic" evidence="27">
    <location>
        <begin position="603"/>
        <end position="789"/>
    </location>
</feature>
<keyword evidence="9" id="KW-0949">S-adenosyl-L-methionine</keyword>
<dbReference type="RefSeq" id="YP_009362258.1">
    <property type="nucleotide sequence ID" value="NC_034548.1"/>
</dbReference>
<dbReference type="KEGG" id="vg:32741390"/>
<dbReference type="PROSITE" id="PS51590">
    <property type="entry name" value="SAM_MT_MNV_L"/>
    <property type="match status" value="1"/>
</dbReference>
<dbReference type="InterPro" id="IPR014023">
    <property type="entry name" value="Mononeg_RNA_pol_cat"/>
</dbReference>
<accession>A0A0D3R1A6</accession>
<keyword evidence="18" id="KW-0511">Multifunctional enzyme</keyword>
<dbReference type="InterPro" id="IPR039530">
    <property type="entry name" value="L_methyltransferase_rhabdo"/>
</dbReference>
<evidence type="ECO:0000256" key="21">
    <source>
        <dbReference type="ARBA" id="ARBA00026099"/>
    </source>
</evidence>
<dbReference type="Pfam" id="PF21080">
    <property type="entry name" value="Methyltrans_Mon_1st"/>
    <property type="match status" value="1"/>
</dbReference>
<dbReference type="InterPro" id="IPR048397">
    <property type="entry name" value="Methyltrans_Mon_CD"/>
</dbReference>
<protein>
    <recommendedName>
        <fullName evidence="23">Replicase</fullName>
        <ecNumber evidence="21">2.1.1.375</ecNumber>
        <ecNumber evidence="3">2.7.7.48</ecNumber>
        <ecNumber evidence="4">2.7.7.88</ecNumber>
    </recommendedName>
    <alternativeName>
        <fullName evidence="22">Transcriptase</fullName>
    </alternativeName>
</protein>
<evidence type="ECO:0000256" key="22">
    <source>
        <dbReference type="ARBA" id="ARBA00030436"/>
    </source>
</evidence>
<comment type="subcellular location">
    <subcellularLocation>
        <location evidence="1">Host cytoplasm</location>
    </subcellularLocation>
    <subcellularLocation>
        <location evidence="2">Virion</location>
    </subcellularLocation>
</comment>
<comment type="catalytic activity">
    <reaction evidence="26">
        <text>GTP + H2O = GDP + phosphate + H(+)</text>
        <dbReference type="Rhea" id="RHEA:19669"/>
        <dbReference type="ChEBI" id="CHEBI:15377"/>
        <dbReference type="ChEBI" id="CHEBI:15378"/>
        <dbReference type="ChEBI" id="CHEBI:37565"/>
        <dbReference type="ChEBI" id="CHEBI:43474"/>
        <dbReference type="ChEBI" id="CHEBI:58189"/>
    </reaction>
</comment>
<dbReference type="Proteomes" id="UP000203039">
    <property type="component" value="Segment"/>
</dbReference>
<keyword evidence="6" id="KW-0489">Methyltransferase</keyword>
<keyword evidence="13" id="KW-0067">ATP-binding</keyword>
<evidence type="ECO:0000256" key="12">
    <source>
        <dbReference type="ARBA" id="ARBA00022801"/>
    </source>
</evidence>
<evidence type="ECO:0000256" key="3">
    <source>
        <dbReference type="ARBA" id="ARBA00012494"/>
    </source>
</evidence>
<dbReference type="Pfam" id="PF00946">
    <property type="entry name" value="Mononeg_RNA_pol"/>
    <property type="match status" value="1"/>
</dbReference>
<evidence type="ECO:0000256" key="10">
    <source>
        <dbReference type="ARBA" id="ARBA00022695"/>
    </source>
</evidence>
<dbReference type="GO" id="GO:0005524">
    <property type="term" value="F:ATP binding"/>
    <property type="evidence" value="ECO:0007669"/>
    <property type="project" value="UniProtKB-KW"/>
</dbReference>
<evidence type="ECO:0000256" key="7">
    <source>
        <dbReference type="ARBA" id="ARBA00022664"/>
    </source>
</evidence>
<keyword evidence="15" id="KW-0693">Viral RNA replication</keyword>
<evidence type="ECO:0000256" key="14">
    <source>
        <dbReference type="ARBA" id="ARBA00022844"/>
    </source>
</evidence>
<comment type="catalytic activity">
    <reaction evidence="25">
        <text>a 5'-end (5'-triphosphoguanosine)-adenylyl-adenylyl-cytidylyl-adenosine in mRNA + 2 S-adenosyl-L-methionine = a 5'-end (N(7)-methyl 5'-triphosphoguanosine)-(2'-O-methyladenylyl)-adenylyl-cytidylyl-adenosine in mRNA + 2 S-adenosyl-L-homocysteine + H(+)</text>
        <dbReference type="Rhea" id="RHEA:65376"/>
        <dbReference type="Rhea" id="RHEA-COMP:16797"/>
        <dbReference type="Rhea" id="RHEA-COMP:16798"/>
        <dbReference type="ChEBI" id="CHEBI:15378"/>
        <dbReference type="ChEBI" id="CHEBI:57856"/>
        <dbReference type="ChEBI" id="CHEBI:59789"/>
        <dbReference type="ChEBI" id="CHEBI:156483"/>
        <dbReference type="ChEBI" id="CHEBI:156484"/>
        <dbReference type="EC" id="2.1.1.375"/>
    </reaction>
</comment>
<keyword evidence="14" id="KW-0946">Virion</keyword>
<evidence type="ECO:0000256" key="18">
    <source>
        <dbReference type="ARBA" id="ARBA00023268"/>
    </source>
</evidence>
<proteinExistence type="predicted"/>
<dbReference type="EMBL" id="KM204998">
    <property type="protein sequence ID" value="AJR28396.1"/>
    <property type="molecule type" value="Viral_cRNA"/>
</dbReference>
<dbReference type="EC" id="2.1.1.375" evidence="21"/>
<dbReference type="EC" id="2.7.7.48" evidence="3"/>
<dbReference type="Pfam" id="PF14318">
    <property type="entry name" value="Mononeg_mRNAcap"/>
    <property type="match status" value="1"/>
</dbReference>
<evidence type="ECO:0000256" key="6">
    <source>
        <dbReference type="ARBA" id="ARBA00022603"/>
    </source>
</evidence>
<dbReference type="GO" id="GO:0044423">
    <property type="term" value="C:virion component"/>
    <property type="evidence" value="ECO:0007669"/>
    <property type="project" value="UniProtKB-KW"/>
</dbReference>
<comment type="catalytic activity">
    <reaction evidence="24">
        <text>a 5'-end (5'-triphosphoguanosine)-adenylyl-adenylyl-cytidylyl-adenosine in mRNA + S-adenosyl-L-methionine = a 5'-end (5'-triphosphoguanosine)-(2'-O-methyladenylyl)-adenylyl-cytidylyl-adenosine in mRNA + S-adenosyl-L-homocysteine + H(+)</text>
        <dbReference type="Rhea" id="RHEA:65380"/>
        <dbReference type="Rhea" id="RHEA-COMP:16797"/>
        <dbReference type="Rhea" id="RHEA-COMP:16801"/>
        <dbReference type="ChEBI" id="CHEBI:15378"/>
        <dbReference type="ChEBI" id="CHEBI:57856"/>
        <dbReference type="ChEBI" id="CHEBI:59789"/>
        <dbReference type="ChEBI" id="CHEBI:156482"/>
        <dbReference type="ChEBI" id="CHEBI:156484"/>
    </reaction>
</comment>
<keyword evidence="5" id="KW-0696">RNA-directed RNA polymerase</keyword>
<evidence type="ECO:0000256" key="8">
    <source>
        <dbReference type="ARBA" id="ARBA00022679"/>
    </source>
</evidence>
<dbReference type="GeneID" id="32741390"/>
<keyword evidence="17" id="KW-1035">Host cytoplasm</keyword>
<dbReference type="InterPro" id="IPR026890">
    <property type="entry name" value="Mononeg_mRNAcap"/>
</dbReference>
<evidence type="ECO:0000256" key="2">
    <source>
        <dbReference type="ARBA" id="ARBA00004328"/>
    </source>
</evidence>
<keyword evidence="7" id="KW-0507">mRNA processing</keyword>
<evidence type="ECO:0000256" key="9">
    <source>
        <dbReference type="ARBA" id="ARBA00022691"/>
    </source>
</evidence>